<evidence type="ECO:0000313" key="4">
    <source>
        <dbReference type="WBParaSite" id="ACRNAN_scaffold915.g24171.t1"/>
    </source>
</evidence>
<evidence type="ECO:0000313" key="3">
    <source>
        <dbReference type="Proteomes" id="UP000887540"/>
    </source>
</evidence>
<dbReference type="WBParaSite" id="ACRNAN_scaffold915.g24171.t1">
    <property type="protein sequence ID" value="ACRNAN_scaffold915.g24171.t1"/>
    <property type="gene ID" value="ACRNAN_scaffold915.g24171"/>
</dbReference>
<sequence length="212" mass="24173">MFAFATVPSILQFIGYWYLPETPRFAFERDGVDTCEKLSNDTKIIGIGCRRTLLIASVTGTGISLLLMGFSFLMMSKTSAAVRQQLSSRRVDPWTNTSAENFDVCNDYENCDICVTDERCGFCARHGDESQIGYCLPSDLENPGLFFIYTGATFIGLIFFIFMIPETKDVSIANVELLFMDEDERMKSHVDLNQDPHMRKMLDETLERIKRF</sequence>
<keyword evidence="1" id="KW-0813">Transport</keyword>
<protein>
    <submittedName>
        <fullName evidence="4">Uncharacterized protein</fullName>
    </submittedName>
</protein>
<dbReference type="InterPro" id="IPR036259">
    <property type="entry name" value="MFS_trans_sf"/>
</dbReference>
<dbReference type="GO" id="GO:0016324">
    <property type="term" value="C:apical plasma membrane"/>
    <property type="evidence" value="ECO:0007669"/>
    <property type="project" value="TreeGrafter"/>
</dbReference>
<dbReference type="PANTHER" id="PTHR48020:SF12">
    <property type="entry name" value="PROTON MYO-INOSITOL COTRANSPORTER"/>
    <property type="match status" value="1"/>
</dbReference>
<dbReference type="PANTHER" id="PTHR48020">
    <property type="entry name" value="PROTON MYO-INOSITOL COTRANSPORTER"/>
    <property type="match status" value="1"/>
</dbReference>
<keyword evidence="3" id="KW-1185">Reference proteome</keyword>
<proteinExistence type="predicted"/>
<accession>A0A914EP48</accession>
<dbReference type="InterPro" id="IPR050814">
    <property type="entry name" value="Myo-inositol_Transporter"/>
</dbReference>
<feature type="transmembrane region" description="Helical" evidence="2">
    <location>
        <begin position="53"/>
        <end position="75"/>
    </location>
</feature>
<keyword evidence="2" id="KW-1133">Transmembrane helix</keyword>
<evidence type="ECO:0000256" key="1">
    <source>
        <dbReference type="ARBA" id="ARBA00022448"/>
    </source>
</evidence>
<feature type="transmembrane region" description="Helical" evidence="2">
    <location>
        <begin position="146"/>
        <end position="164"/>
    </location>
</feature>
<dbReference type="AlphaFoldDB" id="A0A914EP48"/>
<dbReference type="Proteomes" id="UP000887540">
    <property type="component" value="Unplaced"/>
</dbReference>
<dbReference type="Gene3D" id="1.20.1250.20">
    <property type="entry name" value="MFS general substrate transporter like domains"/>
    <property type="match status" value="1"/>
</dbReference>
<organism evidence="3 4">
    <name type="scientific">Acrobeloides nanus</name>
    <dbReference type="NCBI Taxonomy" id="290746"/>
    <lineage>
        <taxon>Eukaryota</taxon>
        <taxon>Metazoa</taxon>
        <taxon>Ecdysozoa</taxon>
        <taxon>Nematoda</taxon>
        <taxon>Chromadorea</taxon>
        <taxon>Rhabditida</taxon>
        <taxon>Tylenchina</taxon>
        <taxon>Cephalobomorpha</taxon>
        <taxon>Cephaloboidea</taxon>
        <taxon>Cephalobidae</taxon>
        <taxon>Acrobeloides</taxon>
    </lineage>
</organism>
<keyword evidence="2" id="KW-0812">Transmembrane</keyword>
<evidence type="ECO:0000256" key="2">
    <source>
        <dbReference type="SAM" id="Phobius"/>
    </source>
</evidence>
<dbReference type="GO" id="GO:0005366">
    <property type="term" value="F:myo-inositol:proton symporter activity"/>
    <property type="evidence" value="ECO:0007669"/>
    <property type="project" value="TreeGrafter"/>
</dbReference>
<reference evidence="4" key="1">
    <citation type="submission" date="2022-11" db="UniProtKB">
        <authorList>
            <consortium name="WormBaseParasite"/>
        </authorList>
    </citation>
    <scope>IDENTIFICATION</scope>
</reference>
<keyword evidence="2" id="KW-0472">Membrane</keyword>
<name>A0A914EP48_9BILA</name>